<dbReference type="Gene3D" id="1.10.555.10">
    <property type="entry name" value="Rho GTPase activation protein"/>
    <property type="match status" value="1"/>
</dbReference>
<keyword evidence="4" id="KW-0440">LIM domain</keyword>
<dbReference type="GO" id="GO:0046872">
    <property type="term" value="F:metal ion binding"/>
    <property type="evidence" value="ECO:0007669"/>
    <property type="project" value="UniProtKB-KW"/>
</dbReference>
<protein>
    <submittedName>
        <fullName evidence="9">Rho-type gtpase-activating protein</fullName>
    </submittedName>
</protein>
<dbReference type="GO" id="GO:0005938">
    <property type="term" value="C:cell cortex"/>
    <property type="evidence" value="ECO:0007669"/>
    <property type="project" value="UniProtKB-ARBA"/>
</dbReference>
<evidence type="ECO:0000313" key="10">
    <source>
        <dbReference type="Proteomes" id="UP001320420"/>
    </source>
</evidence>
<sequence>MDDYLDTPMESDDVFPCKGCGDILEEGKAFELAGNRWHLDCFRCNTCGTLLDSDANLLLLGDGSLICNNCTYSCSACGDKIEDLAILTGDQAFCATCFRCRNCKRKIENLRYARTSQGIFCMSCHESLMARRRKKSKAAAQAKAREKEHSPMVEKSLPALPPNAIPPNAFSNDRVDPESDTPTELSPRPRPAYARNDSSRSLIKPPPRSPERITDANKEKESNLPLPSTTYRKNRNSALYATADTSNHNADDSSFFIPVALDPSPVPSATPRSTNEGQAENRRTKDKDYFSLAKTNATSERKADSQSSTPHIAFQEKSRQTSSSEYESSPAKDLGRKLSKSSRVGRSNSAAASPVVGDDKSQKAANGKSRASDDFKLQEAPKSKKLTNSRTNSQPTNSPEGVGSRSNSRKDKDAQGRPSEPTQHLQTGDVTSTPRSSQDSRSKDEEDMASINGRSGSASSKPHAADELGPALPPRPGMPAPKAGDSYMAPRPPPAPPTHAAGKESVSSAGDQSEAKISPRLPRWSAGGDLGMDEEMARILGTDENSYTVISKASTVARHGRTNSTESSSVAPRIGHARSVSETTRATTSPHWPKTPTVDEHVNGINLDISSPMSLHVHDDSAFLKRQLRSSEQRVAELERQFTNEKNLENLDEKLEAKRKTVSVLDTQTEIMIRQLEVLAGYVERAKESKQPIDARELEDSAIRDFVQKLDKLKLSMTAALEQLHTERDEVLEEKNKAIADRDSARVEFEQLVSKNAQLADLNNDLTHQIQERFKSHSDRSPMNGLGIYQQHKGTSNHSVSLDNSSINTGTTMVVPEHEEPILEAGPTVINIRKGQVKKFNWKKGSKAMAQKIGQGVNRTVVAFQQPERERHPGMEGGNVNIGLPYNMTMTPVDASAQQPLNNANRHAADNARQGFFGFKKSSTMPNKMAPSSLTTATAAEAPTVLFGSELAERADYEGRQIPCVVTRCIEEVELRGMDMEGIYRKTGGNGQTKAIQEGFDKNENFDISDPDIDITSVTSVLKQYFRKLPNPLLTYEVYDRILETNNLQDDEEKCNHLQNAFNQLPQQHRDCLEFLMFHLSRVAGRERENLMTPKNLAVVFAPTIMRDLTIEREMTDMHAKNLVVQFIIENSHKIFN</sequence>
<feature type="compositionally biased region" description="Polar residues" evidence="6">
    <location>
        <begin position="386"/>
        <end position="399"/>
    </location>
</feature>
<feature type="coiled-coil region" evidence="5">
    <location>
        <begin position="621"/>
        <end position="668"/>
    </location>
</feature>
<dbReference type="SMART" id="SM00324">
    <property type="entry name" value="RhoGAP"/>
    <property type="match status" value="1"/>
</dbReference>
<feature type="compositionally biased region" description="Polar residues" evidence="6">
    <location>
        <begin position="580"/>
        <end position="590"/>
    </location>
</feature>
<keyword evidence="5" id="KW-0175">Coiled coil</keyword>
<dbReference type="SUPFAM" id="SSF48350">
    <property type="entry name" value="GTPase activation domain, GAP"/>
    <property type="match status" value="1"/>
</dbReference>
<dbReference type="PROSITE" id="PS50238">
    <property type="entry name" value="RHOGAP"/>
    <property type="match status" value="1"/>
</dbReference>
<dbReference type="PROSITE" id="PS00478">
    <property type="entry name" value="LIM_DOMAIN_1"/>
    <property type="match status" value="1"/>
</dbReference>
<evidence type="ECO:0000256" key="2">
    <source>
        <dbReference type="ARBA" id="ARBA00022723"/>
    </source>
</evidence>
<dbReference type="SMART" id="SM00132">
    <property type="entry name" value="LIM"/>
    <property type="match status" value="2"/>
</dbReference>
<feature type="compositionally biased region" description="Basic and acidic residues" evidence="6">
    <location>
        <begin position="279"/>
        <end position="289"/>
    </location>
</feature>
<dbReference type="InterPro" id="IPR008936">
    <property type="entry name" value="Rho_GTPase_activation_prot"/>
</dbReference>
<proteinExistence type="predicted"/>
<feature type="compositionally biased region" description="Polar residues" evidence="6">
    <location>
        <begin position="341"/>
        <end position="351"/>
    </location>
</feature>
<dbReference type="AlphaFoldDB" id="A0AAN9YUW6"/>
<feature type="domain" description="Rho-GAP" evidence="8">
    <location>
        <begin position="949"/>
        <end position="1136"/>
    </location>
</feature>
<keyword evidence="2 4" id="KW-0479">Metal-binding</keyword>
<accession>A0AAN9YUW6</accession>
<evidence type="ECO:0000256" key="5">
    <source>
        <dbReference type="SAM" id="Coils"/>
    </source>
</evidence>
<dbReference type="PROSITE" id="PS50023">
    <property type="entry name" value="LIM_DOMAIN_2"/>
    <property type="match status" value="1"/>
</dbReference>
<dbReference type="InterPro" id="IPR001781">
    <property type="entry name" value="Znf_LIM"/>
</dbReference>
<feature type="compositionally biased region" description="Basic and acidic residues" evidence="6">
    <location>
        <begin position="143"/>
        <end position="152"/>
    </location>
</feature>
<dbReference type="InterPro" id="IPR000198">
    <property type="entry name" value="RhoGAP_dom"/>
</dbReference>
<evidence type="ECO:0000259" key="7">
    <source>
        <dbReference type="PROSITE" id="PS50023"/>
    </source>
</evidence>
<feature type="compositionally biased region" description="Basic and acidic residues" evidence="6">
    <location>
        <begin position="370"/>
        <end position="382"/>
    </location>
</feature>
<feature type="compositionally biased region" description="Basic and acidic residues" evidence="6">
    <location>
        <begin position="209"/>
        <end position="222"/>
    </location>
</feature>
<feature type="region of interest" description="Disordered" evidence="6">
    <location>
        <begin position="245"/>
        <end position="529"/>
    </location>
</feature>
<evidence type="ECO:0000256" key="4">
    <source>
        <dbReference type="PROSITE-ProRule" id="PRU00125"/>
    </source>
</evidence>
<name>A0AAN9YUW6_9PEZI</name>
<dbReference type="Pfam" id="PF00412">
    <property type="entry name" value="LIM"/>
    <property type="match status" value="2"/>
</dbReference>
<dbReference type="FunFam" id="1.10.555.10:FF:000043">
    <property type="entry name" value="Rho GTPase activator Rga"/>
    <property type="match status" value="1"/>
</dbReference>
<dbReference type="EMBL" id="JAKJXP020000001">
    <property type="protein sequence ID" value="KAK7757881.1"/>
    <property type="molecule type" value="Genomic_DNA"/>
</dbReference>
<dbReference type="FunFam" id="2.10.110.10:FF:000044">
    <property type="entry name" value="Rho GTPase activator Rga"/>
    <property type="match status" value="1"/>
</dbReference>
<evidence type="ECO:0000313" key="9">
    <source>
        <dbReference type="EMBL" id="KAK7757881.1"/>
    </source>
</evidence>
<dbReference type="PANTHER" id="PTHR23176:SF128">
    <property type="entry name" value="RHO GTPASE-ACTIVATING PROTEIN RGD1"/>
    <property type="match status" value="1"/>
</dbReference>
<feature type="compositionally biased region" description="Polar residues" evidence="6">
    <location>
        <begin position="420"/>
        <end position="437"/>
    </location>
</feature>
<keyword evidence="10" id="KW-1185">Reference proteome</keyword>
<dbReference type="Gene3D" id="2.10.110.10">
    <property type="entry name" value="Cysteine Rich Protein"/>
    <property type="match status" value="2"/>
</dbReference>
<dbReference type="CDD" id="cd00159">
    <property type="entry name" value="RhoGAP"/>
    <property type="match status" value="1"/>
</dbReference>
<dbReference type="GO" id="GO:0005096">
    <property type="term" value="F:GTPase activator activity"/>
    <property type="evidence" value="ECO:0007669"/>
    <property type="project" value="UniProtKB-KW"/>
</dbReference>
<comment type="caution">
    <text evidence="9">The sequence shown here is derived from an EMBL/GenBank/DDBJ whole genome shotgun (WGS) entry which is preliminary data.</text>
</comment>
<dbReference type="PANTHER" id="PTHR23176">
    <property type="entry name" value="RHO/RAC/CDC GTPASE-ACTIVATING PROTEIN"/>
    <property type="match status" value="1"/>
</dbReference>
<dbReference type="CDD" id="cd09395">
    <property type="entry name" value="LIM2_Rga"/>
    <property type="match status" value="1"/>
</dbReference>
<organism evidence="9 10">
    <name type="scientific">Diatrype stigma</name>
    <dbReference type="NCBI Taxonomy" id="117547"/>
    <lineage>
        <taxon>Eukaryota</taxon>
        <taxon>Fungi</taxon>
        <taxon>Dikarya</taxon>
        <taxon>Ascomycota</taxon>
        <taxon>Pezizomycotina</taxon>
        <taxon>Sordariomycetes</taxon>
        <taxon>Xylariomycetidae</taxon>
        <taxon>Xylariales</taxon>
        <taxon>Diatrypaceae</taxon>
        <taxon>Diatrype</taxon>
    </lineage>
</organism>
<reference evidence="9 10" key="1">
    <citation type="submission" date="2024-02" db="EMBL/GenBank/DDBJ databases">
        <title>De novo assembly and annotation of 12 fungi associated with fruit tree decline syndrome in Ontario, Canada.</title>
        <authorList>
            <person name="Sulman M."/>
            <person name="Ellouze W."/>
            <person name="Ilyukhin E."/>
        </authorList>
    </citation>
    <scope>NUCLEOTIDE SEQUENCE [LARGE SCALE GENOMIC DNA]</scope>
    <source>
        <strain evidence="9 10">M11/M66-122</strain>
    </source>
</reference>
<dbReference type="InterPro" id="IPR050729">
    <property type="entry name" value="Rho-GAP"/>
</dbReference>
<evidence type="ECO:0000256" key="6">
    <source>
        <dbReference type="SAM" id="MobiDB-lite"/>
    </source>
</evidence>
<dbReference type="GO" id="GO:0007165">
    <property type="term" value="P:signal transduction"/>
    <property type="evidence" value="ECO:0007669"/>
    <property type="project" value="InterPro"/>
</dbReference>
<keyword evidence="3 4" id="KW-0862">Zinc</keyword>
<evidence type="ECO:0000259" key="8">
    <source>
        <dbReference type="PROSITE" id="PS50238"/>
    </source>
</evidence>
<evidence type="ECO:0000256" key="1">
    <source>
        <dbReference type="ARBA" id="ARBA00022468"/>
    </source>
</evidence>
<dbReference type="CDD" id="cd09394">
    <property type="entry name" value="LIM1_Rga"/>
    <property type="match status" value="1"/>
</dbReference>
<dbReference type="Pfam" id="PF00620">
    <property type="entry name" value="RhoGAP"/>
    <property type="match status" value="1"/>
</dbReference>
<dbReference type="Proteomes" id="UP001320420">
    <property type="component" value="Unassembled WGS sequence"/>
</dbReference>
<feature type="domain" description="LIM zinc-binding" evidence="7">
    <location>
        <begin position="15"/>
        <end position="77"/>
    </location>
</feature>
<feature type="region of interest" description="Disordered" evidence="6">
    <location>
        <begin position="558"/>
        <end position="599"/>
    </location>
</feature>
<keyword evidence="1" id="KW-0343">GTPase activation</keyword>
<evidence type="ECO:0000256" key="3">
    <source>
        <dbReference type="ARBA" id="ARBA00022833"/>
    </source>
</evidence>
<feature type="region of interest" description="Disordered" evidence="6">
    <location>
        <begin position="135"/>
        <end position="231"/>
    </location>
</feature>
<gene>
    <name evidence="9" type="primary">RGA2</name>
    <name evidence="9" type="ORF">SLS62_000259</name>
</gene>